<keyword evidence="3" id="KW-1185">Reference proteome</keyword>
<accession>A0A0R3UGR0</accession>
<protein>
    <submittedName>
        <fullName evidence="2">Uncharacterized protein</fullName>
    </submittedName>
</protein>
<proteinExistence type="predicted"/>
<evidence type="ECO:0000313" key="3">
    <source>
        <dbReference type="Proteomes" id="UP000267029"/>
    </source>
</evidence>
<keyword evidence="1" id="KW-0812">Transmembrane</keyword>
<reference evidence="2 3" key="1">
    <citation type="submission" date="2018-10" db="EMBL/GenBank/DDBJ databases">
        <authorList>
            <consortium name="Pathogen Informatics"/>
        </authorList>
    </citation>
    <scope>NUCLEOTIDE SEQUENCE [LARGE SCALE GENOMIC DNA]</scope>
</reference>
<evidence type="ECO:0000313" key="2">
    <source>
        <dbReference type="EMBL" id="VDD80438.1"/>
    </source>
</evidence>
<evidence type="ECO:0000256" key="1">
    <source>
        <dbReference type="SAM" id="Phobius"/>
    </source>
</evidence>
<feature type="transmembrane region" description="Helical" evidence="1">
    <location>
        <begin position="153"/>
        <end position="177"/>
    </location>
</feature>
<dbReference type="OrthoDB" id="6244424at2759"/>
<keyword evidence="1" id="KW-0472">Membrane</keyword>
<gene>
    <name evidence="2" type="ORF">MCOS_LOCUS6441</name>
</gene>
<dbReference type="AlphaFoldDB" id="A0A0R3UGR0"/>
<name>A0A0R3UGR0_MESCO</name>
<keyword evidence="1" id="KW-1133">Transmembrane helix</keyword>
<dbReference type="EMBL" id="UXSR01005262">
    <property type="protein sequence ID" value="VDD80438.1"/>
    <property type="molecule type" value="Genomic_DNA"/>
</dbReference>
<sequence>MLILECQTCAAIEECEIVVCPGEEINGKHIPITSESCELSCNHVDVSCRRLFNGRLDWLPFNPCKIQPTTTTTTSTTTTAATVVSTRAVTPSFEYHNSFETTSRTPSYFIPGPTSGDMLHDTVPVVAPVEPTAQRKKQTYGLSWLVSEPELELILWVMFGVALMLMLLGLVGLVGFLGYKRRVKKHAVTTYPRYYDAGSPQAFGIVAYDTATYTPGFEYEKLRGGSGNCYWTQRPDRRDPDTVRRIPSPQISACSPYYSSKRLISSGMDQNYVQHMPVPSTSYVLADTGTTANSTYQILTFTPDRDTVGNPVVLARRPSTYGECNQDVPCVHGFGSGRASLNECQQASITVGTDQHLVRVSPDLRVSPSIPQKAETFLVSGFQQPNSFRDADDRAEVQVSQQQQTKV</sequence>
<organism evidence="2 3">
    <name type="scientific">Mesocestoides corti</name>
    <name type="common">Flatworm</name>
    <dbReference type="NCBI Taxonomy" id="53468"/>
    <lineage>
        <taxon>Eukaryota</taxon>
        <taxon>Metazoa</taxon>
        <taxon>Spiralia</taxon>
        <taxon>Lophotrochozoa</taxon>
        <taxon>Platyhelminthes</taxon>
        <taxon>Cestoda</taxon>
        <taxon>Eucestoda</taxon>
        <taxon>Cyclophyllidea</taxon>
        <taxon>Mesocestoididae</taxon>
        <taxon>Mesocestoides</taxon>
    </lineage>
</organism>
<dbReference type="Proteomes" id="UP000267029">
    <property type="component" value="Unassembled WGS sequence"/>
</dbReference>